<keyword evidence="11 18" id="KW-1133">Transmembrane helix</keyword>
<comment type="subcellular location">
    <subcellularLocation>
        <location evidence="3">Cell inner membrane</location>
        <topology evidence="3">Multi-pass membrane protein</topology>
    </subcellularLocation>
</comment>
<keyword evidence="12" id="KW-0443">Lipid metabolism</keyword>
<comment type="caution">
    <text evidence="19">The sequence shown here is derived from an EMBL/GenBank/DDBJ whole genome shotgun (WGS) entry which is preliminary data.</text>
</comment>
<evidence type="ECO:0000256" key="11">
    <source>
        <dbReference type="ARBA" id="ARBA00022989"/>
    </source>
</evidence>
<evidence type="ECO:0000256" key="12">
    <source>
        <dbReference type="ARBA" id="ARBA00023098"/>
    </source>
</evidence>
<accession>A0A853EIZ8</accession>
<keyword evidence="15" id="KW-0464">Manganese</keyword>
<keyword evidence="9 19" id="KW-0808">Transferase</keyword>
<evidence type="ECO:0000256" key="8">
    <source>
        <dbReference type="ARBA" id="ARBA00022519"/>
    </source>
</evidence>
<reference evidence="19 20" key="1">
    <citation type="submission" date="2020-07" db="EMBL/GenBank/DDBJ databases">
        <title>MOT database genomes.</title>
        <authorList>
            <person name="Joseph S."/>
            <person name="Aduse-Opoku J."/>
            <person name="Hashim A."/>
            <person name="Wade W."/>
            <person name="Curtis M."/>
        </authorList>
    </citation>
    <scope>NUCLEOTIDE SEQUENCE [LARGE SCALE GENOMIC DNA]</scope>
    <source>
        <strain evidence="19 20">WMus004</strain>
    </source>
</reference>
<dbReference type="InterPro" id="IPR000462">
    <property type="entry name" value="CDP-OH_P_trans"/>
</dbReference>
<feature type="transmembrane region" description="Helical" evidence="18">
    <location>
        <begin position="212"/>
        <end position="230"/>
    </location>
</feature>
<evidence type="ECO:0000256" key="9">
    <source>
        <dbReference type="ARBA" id="ARBA00022679"/>
    </source>
</evidence>
<dbReference type="InterPro" id="IPR026027">
    <property type="entry name" value="PcS"/>
</dbReference>
<feature type="transmembrane region" description="Helical" evidence="18">
    <location>
        <begin position="132"/>
        <end position="151"/>
    </location>
</feature>
<keyword evidence="10 18" id="KW-0812">Transmembrane</keyword>
<evidence type="ECO:0000256" key="2">
    <source>
        <dbReference type="ARBA" id="ARBA00001936"/>
    </source>
</evidence>
<evidence type="ECO:0000256" key="14">
    <source>
        <dbReference type="ARBA" id="ARBA00023209"/>
    </source>
</evidence>
<dbReference type="EMBL" id="JACBXV010000078">
    <property type="protein sequence ID" value="NYS69239.1"/>
    <property type="molecule type" value="Genomic_DNA"/>
</dbReference>
<keyword evidence="8" id="KW-0997">Cell inner membrane</keyword>
<evidence type="ECO:0000256" key="18">
    <source>
        <dbReference type="SAM" id="Phobius"/>
    </source>
</evidence>
<keyword evidence="13 18" id="KW-0472">Membrane</keyword>
<dbReference type="Gene3D" id="1.20.120.1760">
    <property type="match status" value="1"/>
</dbReference>
<keyword evidence="7" id="KW-0444">Lipid biosynthesis</keyword>
<proteinExistence type="predicted"/>
<evidence type="ECO:0000256" key="3">
    <source>
        <dbReference type="ARBA" id="ARBA00004429"/>
    </source>
</evidence>
<keyword evidence="16" id="KW-1208">Phospholipid metabolism</keyword>
<dbReference type="EC" id="2.7.8.24" evidence="4"/>
<evidence type="ECO:0000256" key="6">
    <source>
        <dbReference type="ARBA" id="ARBA00022475"/>
    </source>
</evidence>
<evidence type="ECO:0000256" key="15">
    <source>
        <dbReference type="ARBA" id="ARBA00023211"/>
    </source>
</evidence>
<comment type="cofactor">
    <cofactor evidence="2">
        <name>Mn(2+)</name>
        <dbReference type="ChEBI" id="CHEBI:29035"/>
    </cofactor>
</comment>
<dbReference type="Pfam" id="PF01066">
    <property type="entry name" value="CDP-OH_P_transf"/>
    <property type="match status" value="1"/>
</dbReference>
<dbReference type="PIRSF" id="PIRSF000851">
    <property type="entry name" value="PcS"/>
    <property type="match status" value="1"/>
</dbReference>
<evidence type="ECO:0000256" key="10">
    <source>
        <dbReference type="ARBA" id="ARBA00022692"/>
    </source>
</evidence>
<comment type="catalytic activity">
    <reaction evidence="1">
        <text>a CDP-1,2-diacyl-sn-glycerol + choline = a 1,2-diacyl-sn-glycero-3-phosphocholine + CMP + H(+)</text>
        <dbReference type="Rhea" id="RHEA:14597"/>
        <dbReference type="ChEBI" id="CHEBI:15354"/>
        <dbReference type="ChEBI" id="CHEBI:15378"/>
        <dbReference type="ChEBI" id="CHEBI:57643"/>
        <dbReference type="ChEBI" id="CHEBI:58332"/>
        <dbReference type="ChEBI" id="CHEBI:60377"/>
        <dbReference type="EC" id="2.7.8.24"/>
    </reaction>
</comment>
<feature type="transmembrane region" description="Helical" evidence="18">
    <location>
        <begin position="105"/>
        <end position="123"/>
    </location>
</feature>
<evidence type="ECO:0000313" key="20">
    <source>
        <dbReference type="Proteomes" id="UP000572528"/>
    </source>
</evidence>
<feature type="transmembrane region" description="Helical" evidence="18">
    <location>
        <begin position="42"/>
        <end position="60"/>
    </location>
</feature>
<feature type="transmembrane region" description="Helical" evidence="18">
    <location>
        <begin position="157"/>
        <end position="175"/>
    </location>
</feature>
<evidence type="ECO:0000256" key="13">
    <source>
        <dbReference type="ARBA" id="ARBA00023136"/>
    </source>
</evidence>
<feature type="transmembrane region" description="Helical" evidence="18">
    <location>
        <begin position="72"/>
        <end position="99"/>
    </location>
</feature>
<dbReference type="GO" id="GO:0050520">
    <property type="term" value="F:phosphatidylcholine synthase activity"/>
    <property type="evidence" value="ECO:0007669"/>
    <property type="project" value="UniProtKB-EC"/>
</dbReference>
<dbReference type="InterPro" id="IPR043130">
    <property type="entry name" value="CDP-OH_PTrfase_TM_dom"/>
</dbReference>
<evidence type="ECO:0000256" key="4">
    <source>
        <dbReference type="ARBA" id="ARBA00013195"/>
    </source>
</evidence>
<dbReference type="GO" id="GO:0005886">
    <property type="term" value="C:plasma membrane"/>
    <property type="evidence" value="ECO:0007669"/>
    <property type="project" value="UniProtKB-SubCell"/>
</dbReference>
<evidence type="ECO:0000256" key="7">
    <source>
        <dbReference type="ARBA" id="ARBA00022516"/>
    </source>
</evidence>
<dbReference type="GO" id="GO:0008654">
    <property type="term" value="P:phospholipid biosynthetic process"/>
    <property type="evidence" value="ECO:0007669"/>
    <property type="project" value="UniProtKB-KW"/>
</dbReference>
<evidence type="ECO:0000256" key="17">
    <source>
        <dbReference type="ARBA" id="ARBA00033321"/>
    </source>
</evidence>
<dbReference type="RefSeq" id="WP_179900531.1">
    <property type="nucleotide sequence ID" value="NZ_JACBXV010000078.1"/>
</dbReference>
<evidence type="ECO:0000256" key="5">
    <source>
        <dbReference type="ARBA" id="ARBA00015623"/>
    </source>
</evidence>
<gene>
    <name evidence="19" type="ORF">HZZ05_06850</name>
</gene>
<evidence type="ECO:0000313" key="19">
    <source>
        <dbReference type="EMBL" id="NYS69239.1"/>
    </source>
</evidence>
<protein>
    <recommendedName>
        <fullName evidence="5">Phosphatidylcholine synthase</fullName>
        <ecNumber evidence="4">2.7.8.24</ecNumber>
    </recommendedName>
    <alternativeName>
        <fullName evidence="17">CDP-diglyceride-choline O-phosphatidyltransferase</fullName>
    </alternativeName>
</protein>
<organism evidence="19 20">
    <name type="scientific">Actinomyces bowdenii</name>
    <dbReference type="NCBI Taxonomy" id="131109"/>
    <lineage>
        <taxon>Bacteria</taxon>
        <taxon>Bacillati</taxon>
        <taxon>Actinomycetota</taxon>
        <taxon>Actinomycetes</taxon>
        <taxon>Actinomycetales</taxon>
        <taxon>Actinomycetaceae</taxon>
        <taxon>Actinomyces</taxon>
    </lineage>
</organism>
<evidence type="ECO:0000256" key="16">
    <source>
        <dbReference type="ARBA" id="ARBA00023264"/>
    </source>
</evidence>
<sequence length="242" mass="26697">MTTTHYPLSARAAAWAVHCLTMSGLVWASLATLAAVHQEITWMWVWLLVALVVDGVDGTLARRTRVAEIIPWFDGVIVDIVVDYLTWTFIPALFMYLYLPMGAGPVKALMLILILSSSMFCYANKNWKSTDYYFVGFPAAWNIVALMFYILGTPAWVNVPVTIILAILTLVPTHYLHPARVKRFRALNIASAAVWLAASSWLVAVYPDRPLPLVAAVVISGGWFMLVGVLRSIRGADEAAAA</sequence>
<keyword evidence="14" id="KW-0594">Phospholipid biosynthesis</keyword>
<evidence type="ECO:0000256" key="1">
    <source>
        <dbReference type="ARBA" id="ARBA00000958"/>
    </source>
</evidence>
<feature type="transmembrane region" description="Helical" evidence="18">
    <location>
        <begin position="187"/>
        <end position="206"/>
    </location>
</feature>
<feature type="transmembrane region" description="Helical" evidence="18">
    <location>
        <begin position="12"/>
        <end position="36"/>
    </location>
</feature>
<name>A0A853EIZ8_9ACTO</name>
<keyword evidence="6" id="KW-1003">Cell membrane</keyword>
<dbReference type="Proteomes" id="UP000572528">
    <property type="component" value="Unassembled WGS sequence"/>
</dbReference>
<dbReference type="AlphaFoldDB" id="A0A853EIZ8"/>